<dbReference type="Gene3D" id="2.40.50.140">
    <property type="entry name" value="Nucleic acid-binding proteins"/>
    <property type="match status" value="1"/>
</dbReference>
<dbReference type="Pfam" id="PF04679">
    <property type="entry name" value="DNA_ligase_A_C"/>
    <property type="match status" value="1"/>
</dbReference>
<sequence>MPSEVNPMLATLTDNHFSDPDWLFERKLDGERCLAFHDGKTTHLYSRKPKSLDATYPELREALANHDTAFVVDGEIVAFDGDTSSFARLQKRMQIKDEDEARKSEVTVYYYIFDLLYFDGYDTSQLPLRQRKQLLKDALTFKEPLRYTEHRDKEGERYLEEACKKGWEGLIAKDANAAYRKGRSRKWLKFKCVNQQELVIVGYTDPEGQRTGFGALLLGFYDNDQLHFAGRVGTGFDEKELKSLHGKLTRLERKSAPVVDASKAKTKGVHWVRPELVAEIGFTEWTSDNRLRHPKYMGLRDDKSPKDVVKEEPGARS</sequence>
<dbReference type="Proteomes" id="UP000013165">
    <property type="component" value="Unassembled WGS sequence"/>
</dbReference>
<dbReference type="InterPro" id="IPR012340">
    <property type="entry name" value="NA-bd_OB-fold"/>
</dbReference>
<dbReference type="PATRIC" id="fig|626887.3.peg.3515"/>
<dbReference type="InterPro" id="IPR012310">
    <property type="entry name" value="DNA_ligase_ATP-dep_cent"/>
</dbReference>
<evidence type="ECO:0000256" key="4">
    <source>
        <dbReference type="ARBA" id="ARBA00034003"/>
    </source>
</evidence>
<organism evidence="7 8">
    <name type="scientific">Marinobacter nanhaiticus D15-8W</name>
    <dbReference type="NCBI Taxonomy" id="626887"/>
    <lineage>
        <taxon>Bacteria</taxon>
        <taxon>Pseudomonadati</taxon>
        <taxon>Pseudomonadota</taxon>
        <taxon>Gammaproteobacteria</taxon>
        <taxon>Pseudomonadales</taxon>
        <taxon>Marinobacteraceae</taxon>
        <taxon>Marinobacter</taxon>
    </lineage>
</organism>
<comment type="caution">
    <text evidence="7">The sequence shown here is derived from an EMBL/GenBank/DDBJ whole genome shotgun (WGS) entry which is preliminary data.</text>
</comment>
<dbReference type="GO" id="GO:0005524">
    <property type="term" value="F:ATP binding"/>
    <property type="evidence" value="ECO:0007669"/>
    <property type="project" value="InterPro"/>
</dbReference>
<dbReference type="AlphaFoldDB" id="N6WQC6"/>
<dbReference type="CDD" id="cd07971">
    <property type="entry name" value="OBF_DNA_ligase_LigD"/>
    <property type="match status" value="1"/>
</dbReference>
<comment type="similarity">
    <text evidence="1">Belongs to the ATP-dependent DNA ligase family.</text>
</comment>
<dbReference type="STRING" id="626887.J057_17590"/>
<evidence type="ECO:0000256" key="3">
    <source>
        <dbReference type="ARBA" id="ARBA00022598"/>
    </source>
</evidence>
<name>N6WQC6_9GAMM</name>
<dbReference type="GO" id="GO:0006310">
    <property type="term" value="P:DNA recombination"/>
    <property type="evidence" value="ECO:0007669"/>
    <property type="project" value="InterPro"/>
</dbReference>
<dbReference type="InterPro" id="IPR050191">
    <property type="entry name" value="ATP-dep_DNA_ligase"/>
</dbReference>
<proteinExistence type="inferred from homology"/>
<dbReference type="SUPFAM" id="SSF50249">
    <property type="entry name" value="Nucleic acid-binding proteins"/>
    <property type="match status" value="1"/>
</dbReference>
<gene>
    <name evidence="7" type="ORF">J057_17590</name>
</gene>
<keyword evidence="8" id="KW-1185">Reference proteome</keyword>
<dbReference type="NCBIfam" id="TIGR02779">
    <property type="entry name" value="NHEJ_ligase_lig"/>
    <property type="match status" value="1"/>
</dbReference>
<dbReference type="Gene3D" id="3.30.470.30">
    <property type="entry name" value="DNA ligase/mRNA capping enzyme"/>
    <property type="match status" value="1"/>
</dbReference>
<dbReference type="EC" id="6.5.1.1" evidence="2"/>
<dbReference type="PROSITE" id="PS00697">
    <property type="entry name" value="DNA_LIGASE_A1"/>
    <property type="match status" value="1"/>
</dbReference>
<dbReference type="InterPro" id="IPR012309">
    <property type="entry name" value="DNA_ligase_ATP-dep_C"/>
</dbReference>
<evidence type="ECO:0000313" key="8">
    <source>
        <dbReference type="Proteomes" id="UP000013165"/>
    </source>
</evidence>
<feature type="compositionally biased region" description="Basic and acidic residues" evidence="5">
    <location>
        <begin position="298"/>
        <end position="317"/>
    </location>
</feature>
<feature type="region of interest" description="Disordered" evidence="5">
    <location>
        <begin position="296"/>
        <end position="317"/>
    </location>
</feature>
<dbReference type="InterPro" id="IPR016059">
    <property type="entry name" value="DNA_ligase_ATP-dep_CS"/>
</dbReference>
<dbReference type="EMBL" id="APLQ01000014">
    <property type="protein sequence ID" value="ENO13232.2"/>
    <property type="molecule type" value="Genomic_DNA"/>
</dbReference>
<accession>N6WQC6</accession>
<dbReference type="GO" id="GO:0003910">
    <property type="term" value="F:DNA ligase (ATP) activity"/>
    <property type="evidence" value="ECO:0007669"/>
    <property type="project" value="UniProtKB-EC"/>
</dbReference>
<evidence type="ECO:0000259" key="6">
    <source>
        <dbReference type="PROSITE" id="PS50160"/>
    </source>
</evidence>
<evidence type="ECO:0000256" key="2">
    <source>
        <dbReference type="ARBA" id="ARBA00012727"/>
    </source>
</evidence>
<comment type="catalytic activity">
    <reaction evidence="4">
        <text>ATP + (deoxyribonucleotide)n-3'-hydroxyl + 5'-phospho-(deoxyribonucleotide)m = (deoxyribonucleotide)n+m + AMP + diphosphate.</text>
        <dbReference type="EC" id="6.5.1.1"/>
    </reaction>
</comment>
<dbReference type="HOGENOM" id="CLU_008325_4_0_6"/>
<dbReference type="OrthoDB" id="9802472at2"/>
<dbReference type="PANTHER" id="PTHR45674">
    <property type="entry name" value="DNA LIGASE 1/3 FAMILY MEMBER"/>
    <property type="match status" value="1"/>
</dbReference>
<dbReference type="CDD" id="cd07906">
    <property type="entry name" value="Adenylation_DNA_ligase_LigD_LigC"/>
    <property type="match status" value="1"/>
</dbReference>
<dbReference type="eggNOG" id="COG1793">
    <property type="taxonomic scope" value="Bacteria"/>
</dbReference>
<evidence type="ECO:0000256" key="5">
    <source>
        <dbReference type="SAM" id="MobiDB-lite"/>
    </source>
</evidence>
<dbReference type="Pfam" id="PF01068">
    <property type="entry name" value="DNA_ligase_A_M"/>
    <property type="match status" value="1"/>
</dbReference>
<dbReference type="InterPro" id="IPR014146">
    <property type="entry name" value="LigD_ligase_dom"/>
</dbReference>
<protein>
    <recommendedName>
        <fullName evidence="2">DNA ligase (ATP)</fullName>
        <ecNumber evidence="2">6.5.1.1</ecNumber>
    </recommendedName>
</protein>
<evidence type="ECO:0000256" key="1">
    <source>
        <dbReference type="ARBA" id="ARBA00007572"/>
    </source>
</evidence>
<dbReference type="SUPFAM" id="SSF56091">
    <property type="entry name" value="DNA ligase/mRNA capping enzyme, catalytic domain"/>
    <property type="match status" value="1"/>
</dbReference>
<keyword evidence="3 7" id="KW-0436">Ligase</keyword>
<evidence type="ECO:0000313" key="7">
    <source>
        <dbReference type="EMBL" id="ENO13232.2"/>
    </source>
</evidence>
<dbReference type="PROSITE" id="PS50160">
    <property type="entry name" value="DNA_LIGASE_A3"/>
    <property type="match status" value="1"/>
</dbReference>
<reference evidence="7 8" key="1">
    <citation type="journal article" date="2013" name="Genome Announc.">
        <title>Genome Sequence of the Polycyclic Aromatic Hydrocarbon-Degrading Bacterium Strain Marinobacter nanhaiticus D15-8WT.</title>
        <authorList>
            <person name="Cui Z."/>
            <person name="Gao W."/>
            <person name="Li Q."/>
            <person name="Xu G."/>
            <person name="Zheng L."/>
        </authorList>
    </citation>
    <scope>NUCLEOTIDE SEQUENCE [LARGE SCALE GENOMIC DNA]</scope>
    <source>
        <strain evidence="7 8">D15-8W</strain>
    </source>
</reference>
<feature type="domain" description="ATP-dependent DNA ligase family profile" evidence="6">
    <location>
        <begin position="101"/>
        <end position="222"/>
    </location>
</feature>
<dbReference type="PANTHER" id="PTHR45674:SF4">
    <property type="entry name" value="DNA LIGASE 1"/>
    <property type="match status" value="1"/>
</dbReference>
<dbReference type="GO" id="GO:0006281">
    <property type="term" value="P:DNA repair"/>
    <property type="evidence" value="ECO:0007669"/>
    <property type="project" value="InterPro"/>
</dbReference>